<gene>
    <name evidence="3" type="ORF">H5P28_07925</name>
</gene>
<name>A0A842HDS2_9BACT</name>
<protein>
    <recommendedName>
        <fullName evidence="2">UPF0251 protein H5P28_07925</fullName>
    </recommendedName>
</protein>
<dbReference type="PANTHER" id="PTHR37478">
    <property type="match status" value="1"/>
</dbReference>
<dbReference type="EMBL" id="JACHVB010000020">
    <property type="protein sequence ID" value="MBC2594188.1"/>
    <property type="molecule type" value="Genomic_DNA"/>
</dbReference>
<evidence type="ECO:0000313" key="4">
    <source>
        <dbReference type="Proteomes" id="UP000546464"/>
    </source>
</evidence>
<sequence length="94" mass="10595">MRPKKHRCIRCELRETVFKPRGIPTCELEVVVLEADELEALRLADVERLHHAQAGERMGVSRATFGRIVESARGKVARALVNGHAIELRARQEG</sequence>
<organism evidence="3 4">
    <name type="scientific">Ruficoccus amylovorans</name>
    <dbReference type="NCBI Taxonomy" id="1804625"/>
    <lineage>
        <taxon>Bacteria</taxon>
        <taxon>Pseudomonadati</taxon>
        <taxon>Verrucomicrobiota</taxon>
        <taxon>Opitutia</taxon>
        <taxon>Puniceicoccales</taxon>
        <taxon>Cerasicoccaceae</taxon>
        <taxon>Ruficoccus</taxon>
    </lineage>
</organism>
<reference evidence="3 4" key="1">
    <citation type="submission" date="2020-07" db="EMBL/GenBank/DDBJ databases">
        <authorList>
            <person name="Feng X."/>
        </authorList>
    </citation>
    <scope>NUCLEOTIDE SEQUENCE [LARGE SCALE GENOMIC DNA]</scope>
    <source>
        <strain evidence="3 4">JCM31066</strain>
    </source>
</reference>
<comment type="caution">
    <text evidence="3">The sequence shown here is derived from an EMBL/GenBank/DDBJ whole genome shotgun (WGS) entry which is preliminary data.</text>
</comment>
<evidence type="ECO:0000256" key="1">
    <source>
        <dbReference type="ARBA" id="ARBA00009350"/>
    </source>
</evidence>
<dbReference type="HAMAP" id="MF_00674">
    <property type="entry name" value="UPF0251"/>
    <property type="match status" value="1"/>
</dbReference>
<proteinExistence type="inferred from homology"/>
<keyword evidence="4" id="KW-1185">Reference proteome</keyword>
<accession>A0A842HDS2</accession>
<dbReference type="InterPro" id="IPR002852">
    <property type="entry name" value="UPF0251"/>
</dbReference>
<dbReference type="PANTHER" id="PTHR37478:SF2">
    <property type="entry name" value="UPF0251 PROTEIN TK0562"/>
    <property type="match status" value="1"/>
</dbReference>
<dbReference type="Proteomes" id="UP000546464">
    <property type="component" value="Unassembled WGS sequence"/>
</dbReference>
<evidence type="ECO:0000256" key="2">
    <source>
        <dbReference type="HAMAP-Rule" id="MF_00674"/>
    </source>
</evidence>
<dbReference type="InterPro" id="IPR036388">
    <property type="entry name" value="WH-like_DNA-bd_sf"/>
</dbReference>
<dbReference type="AlphaFoldDB" id="A0A842HDS2"/>
<dbReference type="Gene3D" id="1.10.10.10">
    <property type="entry name" value="Winged helix-like DNA-binding domain superfamily/Winged helix DNA-binding domain"/>
    <property type="match status" value="1"/>
</dbReference>
<evidence type="ECO:0000313" key="3">
    <source>
        <dbReference type="EMBL" id="MBC2594188.1"/>
    </source>
</evidence>
<dbReference type="Pfam" id="PF02001">
    <property type="entry name" value="DUF134"/>
    <property type="match status" value="1"/>
</dbReference>
<dbReference type="RefSeq" id="WP_185675170.1">
    <property type="nucleotide sequence ID" value="NZ_JACHVB010000020.1"/>
</dbReference>
<comment type="similarity">
    <text evidence="1 2">Belongs to the UPF0251 family.</text>
</comment>